<dbReference type="InterPro" id="IPR018085">
    <property type="entry name" value="Ura-DNA_Glyclase_AS"/>
</dbReference>
<organism evidence="6 7">
    <name type="scientific">Candidatus Agrococcus pullicola</name>
    <dbReference type="NCBI Taxonomy" id="2838429"/>
    <lineage>
        <taxon>Bacteria</taxon>
        <taxon>Bacillati</taxon>
        <taxon>Actinomycetota</taxon>
        <taxon>Actinomycetes</taxon>
        <taxon>Micrococcales</taxon>
        <taxon>Microbacteriaceae</taxon>
        <taxon>Agrococcus</taxon>
    </lineage>
</organism>
<dbReference type="Gene3D" id="3.40.470.10">
    <property type="entry name" value="Uracil-DNA glycosylase-like domain"/>
    <property type="match status" value="1"/>
</dbReference>
<dbReference type="EC" id="3.2.2.27" evidence="6"/>
<feature type="non-terminal residue" evidence="6">
    <location>
        <position position="101"/>
    </location>
</feature>
<evidence type="ECO:0000256" key="2">
    <source>
        <dbReference type="ARBA" id="ARBA00022763"/>
    </source>
</evidence>
<evidence type="ECO:0000256" key="1">
    <source>
        <dbReference type="ARBA" id="ARBA00008184"/>
    </source>
</evidence>
<evidence type="ECO:0000256" key="3">
    <source>
        <dbReference type="ARBA" id="ARBA00022801"/>
    </source>
</evidence>
<dbReference type="EMBL" id="DXDC01000485">
    <property type="protein sequence ID" value="HIY67759.1"/>
    <property type="molecule type" value="Genomic_DNA"/>
</dbReference>
<dbReference type="NCBIfam" id="NF003588">
    <property type="entry name" value="PRK05254.1-1"/>
    <property type="match status" value="1"/>
</dbReference>
<keyword evidence="3 6" id="KW-0378">Hydrolase</keyword>
<dbReference type="InterPro" id="IPR002043">
    <property type="entry name" value="UDG_fam1"/>
</dbReference>
<reference evidence="6" key="2">
    <citation type="submission" date="2021-04" db="EMBL/GenBank/DDBJ databases">
        <authorList>
            <person name="Gilroy R."/>
        </authorList>
    </citation>
    <scope>NUCLEOTIDE SEQUENCE</scope>
    <source>
        <strain evidence="6">ChiGjej1B1-98</strain>
    </source>
</reference>
<accession>A0A9D2CBB4</accession>
<comment type="similarity">
    <text evidence="1">Belongs to the uracil-DNA glycosylase (UDG) superfamily. UNG family.</text>
</comment>
<dbReference type="PROSITE" id="PS00130">
    <property type="entry name" value="U_DNA_GLYCOSYLASE"/>
    <property type="match status" value="1"/>
</dbReference>
<evidence type="ECO:0000256" key="4">
    <source>
        <dbReference type="ARBA" id="ARBA00023204"/>
    </source>
</evidence>
<proteinExistence type="inferred from homology"/>
<protein>
    <submittedName>
        <fullName evidence="6">Uracil-DNA glycosylase</fullName>
        <ecNumber evidence="6">3.2.2.27</ecNumber>
    </submittedName>
</protein>
<dbReference type="GO" id="GO:0097510">
    <property type="term" value="P:base-excision repair, AP site formation via deaminated base removal"/>
    <property type="evidence" value="ECO:0007669"/>
    <property type="project" value="TreeGrafter"/>
</dbReference>
<name>A0A9D2CBB4_9MICO</name>
<evidence type="ECO:0000313" key="6">
    <source>
        <dbReference type="EMBL" id="HIY67759.1"/>
    </source>
</evidence>
<gene>
    <name evidence="6" type="ORF">H9830_15955</name>
</gene>
<dbReference type="InterPro" id="IPR036895">
    <property type="entry name" value="Uracil-DNA_glycosylase-like_sf"/>
</dbReference>
<dbReference type="PANTHER" id="PTHR11264:SF0">
    <property type="entry name" value="URACIL-DNA GLYCOSYLASE"/>
    <property type="match status" value="1"/>
</dbReference>
<sequence>MVKPLAELIAPDWAEALRPVEPTIRSIGERLRSEGRPYLPAGEHVLRAFTQPLADVRVLIVGQDPYPTPGHAIGLSFAVERHVRPLPRSLQNIYRELGDDL</sequence>
<evidence type="ECO:0000313" key="7">
    <source>
        <dbReference type="Proteomes" id="UP000824005"/>
    </source>
</evidence>
<keyword evidence="4" id="KW-0234">DNA repair</keyword>
<dbReference type="Proteomes" id="UP000824005">
    <property type="component" value="Unassembled WGS sequence"/>
</dbReference>
<comment type="caution">
    <text evidence="6">The sequence shown here is derived from an EMBL/GenBank/DDBJ whole genome shotgun (WGS) entry which is preliminary data.</text>
</comment>
<reference evidence="6" key="1">
    <citation type="journal article" date="2021" name="PeerJ">
        <title>Extensive microbial diversity within the chicken gut microbiome revealed by metagenomics and culture.</title>
        <authorList>
            <person name="Gilroy R."/>
            <person name="Ravi A."/>
            <person name="Getino M."/>
            <person name="Pursley I."/>
            <person name="Horton D.L."/>
            <person name="Alikhan N.F."/>
            <person name="Baker D."/>
            <person name="Gharbi K."/>
            <person name="Hall N."/>
            <person name="Watson M."/>
            <person name="Adriaenssens E.M."/>
            <person name="Foster-Nyarko E."/>
            <person name="Jarju S."/>
            <person name="Secka A."/>
            <person name="Antonio M."/>
            <person name="Oren A."/>
            <person name="Chaudhuri R.R."/>
            <person name="La Ragione R."/>
            <person name="Hildebrand F."/>
            <person name="Pallen M.J."/>
        </authorList>
    </citation>
    <scope>NUCLEOTIDE SEQUENCE</scope>
    <source>
        <strain evidence="6">ChiGjej1B1-98</strain>
    </source>
</reference>
<evidence type="ECO:0000256" key="5">
    <source>
        <dbReference type="PROSITE-ProRule" id="PRU10072"/>
    </source>
</evidence>
<feature type="active site" description="Proton acceptor" evidence="5">
    <location>
        <position position="64"/>
    </location>
</feature>
<dbReference type="AlphaFoldDB" id="A0A9D2CBB4"/>
<keyword evidence="2" id="KW-0227">DNA damage</keyword>
<keyword evidence="6" id="KW-0326">Glycosidase</keyword>
<dbReference type="GO" id="GO:0004844">
    <property type="term" value="F:uracil DNA N-glycosylase activity"/>
    <property type="evidence" value="ECO:0007669"/>
    <property type="project" value="UniProtKB-EC"/>
</dbReference>
<dbReference type="SUPFAM" id="SSF52141">
    <property type="entry name" value="Uracil-DNA glycosylase-like"/>
    <property type="match status" value="1"/>
</dbReference>
<dbReference type="PANTHER" id="PTHR11264">
    <property type="entry name" value="URACIL-DNA GLYCOSYLASE"/>
    <property type="match status" value="1"/>
</dbReference>